<dbReference type="Pfam" id="PF08447">
    <property type="entry name" value="PAS_3"/>
    <property type="match status" value="1"/>
</dbReference>
<keyword evidence="4 11" id="KW-0808">Transferase</keyword>
<keyword evidence="7" id="KW-0067">ATP-binding</keyword>
<reference evidence="11 12" key="1">
    <citation type="submission" date="2015-07" db="EMBL/GenBank/DDBJ databases">
        <authorList>
            <person name="Noorani M."/>
        </authorList>
    </citation>
    <scope>NUCLEOTIDE SEQUENCE [LARGE SCALE GENOMIC DNA]</scope>
    <source>
        <strain evidence="11 12">CECT 5088</strain>
    </source>
</reference>
<evidence type="ECO:0000256" key="2">
    <source>
        <dbReference type="ARBA" id="ARBA00012438"/>
    </source>
</evidence>
<dbReference type="SUPFAM" id="SSF55785">
    <property type="entry name" value="PYP-like sensor domain (PAS domain)"/>
    <property type="match status" value="2"/>
</dbReference>
<accession>A0A0M6XU35</accession>
<dbReference type="GO" id="GO:0005524">
    <property type="term" value="F:ATP binding"/>
    <property type="evidence" value="ECO:0007669"/>
    <property type="project" value="UniProtKB-KW"/>
</dbReference>
<dbReference type="Pfam" id="PF07568">
    <property type="entry name" value="HisKA_2"/>
    <property type="match status" value="1"/>
</dbReference>
<dbReference type="EC" id="2.7.13.3" evidence="2"/>
<protein>
    <recommendedName>
        <fullName evidence="2">histidine kinase</fullName>
        <ecNumber evidence="2">2.7.13.3</ecNumber>
    </recommendedName>
</protein>
<evidence type="ECO:0000256" key="6">
    <source>
        <dbReference type="ARBA" id="ARBA00022777"/>
    </source>
</evidence>
<feature type="domain" description="PAC" evidence="10">
    <location>
        <begin position="227"/>
        <end position="279"/>
    </location>
</feature>
<dbReference type="STRING" id="282197.SAMN04488517_10952"/>
<sequence>MSSGQDGRDDGLVDEAGLRAALDQAPIAVLLFRSDERLTLVWRNRAHAVISGSVGRDVAGQGMFQAFPPTEEDGGAAAMDAIRDAVDRIRATGMPEEIGPYRFDILRTDGTYAEHHWQMRLSPVQRQDRLVAILQIAQDVTATVLSDRLSESLRRAAQSTAALSYFSFDPETGRFDRSTAVDEMFGFGPGEIGDDAGPFFDRVHPDDVGGVHAEVERVFAAPKGEIASFDYRVRIPDGSERFIRIRGEIATDPADRRPKLVGTFIDLTDIEENRRALERENAIRETLVAEANHRIKNSLAIALAMIRIEARALKSDDVSVGEARDALKNLEARVRAISSIHGLMQMGDRQTTVSLRSLMERIVEYTRDSASLGTDDLVLQGVEDDLSLNSDEAVTLALILNELLTNALKYGIARAGPSDIRLSAGIGSDGVRITLSNAIVELRKDGAIPSSRLGSLLIRQLAPQIGAEIASRSDGATYTTTIHMPIPK</sequence>
<evidence type="ECO:0000256" key="7">
    <source>
        <dbReference type="ARBA" id="ARBA00022840"/>
    </source>
</evidence>
<organism evidence="11 12">
    <name type="scientific">Jannaschia rubra</name>
    <dbReference type="NCBI Taxonomy" id="282197"/>
    <lineage>
        <taxon>Bacteria</taxon>
        <taxon>Pseudomonadati</taxon>
        <taxon>Pseudomonadota</taxon>
        <taxon>Alphaproteobacteria</taxon>
        <taxon>Rhodobacterales</taxon>
        <taxon>Roseobacteraceae</taxon>
        <taxon>Jannaschia</taxon>
    </lineage>
</organism>
<dbReference type="Gene3D" id="3.30.565.10">
    <property type="entry name" value="Histidine kinase-like ATPase, C-terminal domain"/>
    <property type="match status" value="1"/>
</dbReference>
<dbReference type="PROSITE" id="PS50112">
    <property type="entry name" value="PAS"/>
    <property type="match status" value="1"/>
</dbReference>
<dbReference type="AlphaFoldDB" id="A0A0M6XU35"/>
<dbReference type="RefSeq" id="WP_055684015.1">
    <property type="nucleotide sequence ID" value="NZ_CXPG01000024.1"/>
</dbReference>
<dbReference type="Gene3D" id="2.10.70.100">
    <property type="match status" value="1"/>
</dbReference>
<dbReference type="NCBIfam" id="TIGR00229">
    <property type="entry name" value="sensory_box"/>
    <property type="match status" value="1"/>
</dbReference>
<feature type="domain" description="PAS" evidence="9">
    <location>
        <begin position="149"/>
        <end position="222"/>
    </location>
</feature>
<keyword evidence="12" id="KW-1185">Reference proteome</keyword>
<gene>
    <name evidence="11" type="ORF">JAN5088_03442</name>
</gene>
<dbReference type="GO" id="GO:0004673">
    <property type="term" value="F:protein histidine kinase activity"/>
    <property type="evidence" value="ECO:0007669"/>
    <property type="project" value="UniProtKB-EC"/>
</dbReference>
<dbReference type="PROSITE" id="PS50113">
    <property type="entry name" value="PAC"/>
    <property type="match status" value="1"/>
</dbReference>
<evidence type="ECO:0000256" key="1">
    <source>
        <dbReference type="ARBA" id="ARBA00000085"/>
    </source>
</evidence>
<evidence type="ECO:0000313" key="11">
    <source>
        <dbReference type="EMBL" id="CTQ34646.1"/>
    </source>
</evidence>
<keyword evidence="3" id="KW-0597">Phosphoprotein</keyword>
<name>A0A0M6XU35_9RHOB</name>
<evidence type="ECO:0000256" key="8">
    <source>
        <dbReference type="ARBA" id="ARBA00023026"/>
    </source>
</evidence>
<dbReference type="Gene3D" id="3.30.450.20">
    <property type="entry name" value="PAS domain"/>
    <property type="match status" value="2"/>
</dbReference>
<dbReference type="EMBL" id="CXPG01000024">
    <property type="protein sequence ID" value="CTQ34646.1"/>
    <property type="molecule type" value="Genomic_DNA"/>
</dbReference>
<keyword evidence="6 11" id="KW-0418">Kinase</keyword>
<evidence type="ECO:0000256" key="4">
    <source>
        <dbReference type="ARBA" id="ARBA00022679"/>
    </source>
</evidence>
<dbReference type="OrthoDB" id="9760752at2"/>
<evidence type="ECO:0000256" key="3">
    <source>
        <dbReference type="ARBA" id="ARBA00022553"/>
    </source>
</evidence>
<dbReference type="SUPFAM" id="SSF55874">
    <property type="entry name" value="ATPase domain of HSP90 chaperone/DNA topoisomerase II/histidine kinase"/>
    <property type="match status" value="1"/>
</dbReference>
<dbReference type="InterPro" id="IPR013655">
    <property type="entry name" value="PAS_fold_3"/>
</dbReference>
<dbReference type="InterPro" id="IPR036890">
    <property type="entry name" value="HATPase_C_sf"/>
</dbReference>
<keyword evidence="8" id="KW-0843">Virulence</keyword>
<keyword evidence="5" id="KW-0547">Nucleotide-binding</keyword>
<dbReference type="CDD" id="cd00130">
    <property type="entry name" value="PAS"/>
    <property type="match status" value="1"/>
</dbReference>
<evidence type="ECO:0000259" key="9">
    <source>
        <dbReference type="PROSITE" id="PS50112"/>
    </source>
</evidence>
<dbReference type="InterPro" id="IPR000700">
    <property type="entry name" value="PAS-assoc_C"/>
</dbReference>
<dbReference type="Proteomes" id="UP000048908">
    <property type="component" value="Unassembled WGS sequence"/>
</dbReference>
<dbReference type="InterPro" id="IPR000014">
    <property type="entry name" value="PAS"/>
</dbReference>
<dbReference type="InterPro" id="IPR035965">
    <property type="entry name" value="PAS-like_dom_sf"/>
</dbReference>
<comment type="catalytic activity">
    <reaction evidence="1">
        <text>ATP + protein L-histidine = ADP + protein N-phospho-L-histidine.</text>
        <dbReference type="EC" id="2.7.13.3"/>
    </reaction>
</comment>
<proteinExistence type="predicted"/>
<evidence type="ECO:0000259" key="10">
    <source>
        <dbReference type="PROSITE" id="PS50113"/>
    </source>
</evidence>
<evidence type="ECO:0000256" key="5">
    <source>
        <dbReference type="ARBA" id="ARBA00022741"/>
    </source>
</evidence>
<dbReference type="PANTHER" id="PTHR41523:SF8">
    <property type="entry name" value="ETHYLENE RESPONSE SENSOR PROTEIN"/>
    <property type="match status" value="1"/>
</dbReference>
<evidence type="ECO:0000313" key="12">
    <source>
        <dbReference type="Proteomes" id="UP000048908"/>
    </source>
</evidence>
<dbReference type="PANTHER" id="PTHR41523">
    <property type="entry name" value="TWO-COMPONENT SYSTEM SENSOR PROTEIN"/>
    <property type="match status" value="1"/>
</dbReference>
<dbReference type="InterPro" id="IPR011495">
    <property type="entry name" value="Sig_transdc_His_kin_sub2_dim/P"/>
</dbReference>